<dbReference type="Proteomes" id="UP001437460">
    <property type="component" value="Unassembled WGS sequence"/>
</dbReference>
<accession>A0ABV1HMW4</accession>
<feature type="region of interest" description="Disordered" evidence="1">
    <location>
        <begin position="149"/>
        <end position="201"/>
    </location>
</feature>
<proteinExistence type="predicted"/>
<comment type="caution">
    <text evidence="2">The sequence shown here is derived from an EMBL/GenBank/DDBJ whole genome shotgun (WGS) entry which is preliminary data.</text>
</comment>
<dbReference type="RefSeq" id="WP_349229599.1">
    <property type="nucleotide sequence ID" value="NZ_JBBMFJ010000019.1"/>
</dbReference>
<name>A0ABV1HMW4_9FIRM</name>
<feature type="compositionally biased region" description="Basic and acidic residues" evidence="1">
    <location>
        <begin position="162"/>
        <end position="176"/>
    </location>
</feature>
<feature type="compositionally biased region" description="Polar residues" evidence="1">
    <location>
        <begin position="149"/>
        <end position="161"/>
    </location>
</feature>
<organism evidence="2 3">
    <name type="scientific">Ventrimonas faecis</name>
    <dbReference type="NCBI Taxonomy" id="3133170"/>
    <lineage>
        <taxon>Bacteria</taxon>
        <taxon>Bacillati</taxon>
        <taxon>Bacillota</taxon>
        <taxon>Clostridia</taxon>
        <taxon>Lachnospirales</taxon>
        <taxon>Lachnospiraceae</taxon>
        <taxon>Ventrimonas</taxon>
    </lineage>
</organism>
<feature type="compositionally biased region" description="Low complexity" evidence="1">
    <location>
        <begin position="177"/>
        <end position="190"/>
    </location>
</feature>
<evidence type="ECO:0000313" key="3">
    <source>
        <dbReference type="Proteomes" id="UP001437460"/>
    </source>
</evidence>
<sequence length="201" mass="22698">MASYIQININTANAPHFATWYHSRSGQAMSYLTAAVLNYAIMQQFLLIGYAPKDISIEELPKVFQIRIKSNESIVKWESDLKRASLNKRRTIEYILEQSISTDTPISYTQAEMDMKIAELTFRSAVREDKSSVMSSYVPVVNEKRTDNSFTETMTKSTTSVKQDDSKIVPENKDTETSSGSTTEENNSDNIFMNSAFAGLE</sequence>
<evidence type="ECO:0000313" key="2">
    <source>
        <dbReference type="EMBL" id="MEQ2563459.1"/>
    </source>
</evidence>
<evidence type="ECO:0000256" key="1">
    <source>
        <dbReference type="SAM" id="MobiDB-lite"/>
    </source>
</evidence>
<dbReference type="EMBL" id="JBBMFJ010000019">
    <property type="protein sequence ID" value="MEQ2563459.1"/>
    <property type="molecule type" value="Genomic_DNA"/>
</dbReference>
<protein>
    <submittedName>
        <fullName evidence="2">Uncharacterized protein</fullName>
    </submittedName>
</protein>
<gene>
    <name evidence="2" type="ORF">WMO41_09865</name>
</gene>
<reference evidence="2 3" key="1">
    <citation type="submission" date="2024-03" db="EMBL/GenBank/DDBJ databases">
        <title>Human intestinal bacterial collection.</title>
        <authorList>
            <person name="Pauvert C."/>
            <person name="Hitch T.C.A."/>
            <person name="Clavel T."/>
        </authorList>
    </citation>
    <scope>NUCLEOTIDE SEQUENCE [LARGE SCALE GENOMIC DNA]</scope>
    <source>
        <strain evidence="2 3">CLA-AP-H27</strain>
    </source>
</reference>
<keyword evidence="3" id="KW-1185">Reference proteome</keyword>